<dbReference type="Proteomes" id="UP001055072">
    <property type="component" value="Unassembled WGS sequence"/>
</dbReference>
<evidence type="ECO:0000313" key="1">
    <source>
        <dbReference type="EMBL" id="KAI0088160.1"/>
    </source>
</evidence>
<comment type="caution">
    <text evidence="1">The sequence shown here is derived from an EMBL/GenBank/DDBJ whole genome shotgun (WGS) entry which is preliminary data.</text>
</comment>
<dbReference type="EMBL" id="MU274915">
    <property type="protein sequence ID" value="KAI0088160.1"/>
    <property type="molecule type" value="Genomic_DNA"/>
</dbReference>
<accession>A0ACB8U1Q1</accession>
<reference evidence="1" key="1">
    <citation type="journal article" date="2021" name="Environ. Microbiol.">
        <title>Gene family expansions and transcriptome signatures uncover fungal adaptations to wood decay.</title>
        <authorList>
            <person name="Hage H."/>
            <person name="Miyauchi S."/>
            <person name="Viragh M."/>
            <person name="Drula E."/>
            <person name="Min B."/>
            <person name="Chaduli D."/>
            <person name="Navarro D."/>
            <person name="Favel A."/>
            <person name="Norest M."/>
            <person name="Lesage-Meessen L."/>
            <person name="Balint B."/>
            <person name="Merenyi Z."/>
            <person name="de Eugenio L."/>
            <person name="Morin E."/>
            <person name="Martinez A.T."/>
            <person name="Baldrian P."/>
            <person name="Stursova M."/>
            <person name="Martinez M.J."/>
            <person name="Novotny C."/>
            <person name="Magnuson J.K."/>
            <person name="Spatafora J.W."/>
            <person name="Maurice S."/>
            <person name="Pangilinan J."/>
            <person name="Andreopoulos W."/>
            <person name="LaButti K."/>
            <person name="Hundley H."/>
            <person name="Na H."/>
            <person name="Kuo A."/>
            <person name="Barry K."/>
            <person name="Lipzen A."/>
            <person name="Henrissat B."/>
            <person name="Riley R."/>
            <person name="Ahrendt S."/>
            <person name="Nagy L.G."/>
            <person name="Grigoriev I.V."/>
            <person name="Martin F."/>
            <person name="Rosso M.N."/>
        </authorList>
    </citation>
    <scope>NUCLEOTIDE SEQUENCE</scope>
    <source>
        <strain evidence="1">CBS 384.51</strain>
    </source>
</reference>
<name>A0ACB8U1Q1_9APHY</name>
<protein>
    <submittedName>
        <fullName evidence="1">Uncharacterized protein</fullName>
    </submittedName>
</protein>
<gene>
    <name evidence="1" type="ORF">BDY19DRAFT_215264</name>
</gene>
<proteinExistence type="predicted"/>
<sequence length="266" mass="29881">MNPQHSPNDQRSLSSTTQMQYSSASAAQYPQHPQSAASSSYVHQQQYYTSPDQHQMAYIASQQSYPQLPSSHPMVNSTSYPGGSGQQGMPLAYSNPRSMSSSGGHASYISDHYTAQYQSQYPQQAVSHQQQQMHSPIGQRYSSSPIQVLQHDRRASTSPTTPYASPHSSYPSSSHHHHHHHHHHTSTSSHGHTQLSPSPGTERFPCDKCDKTFSRSHDRKRHYESQHSPQPTSHRCPFCHKEFSRADSMKRHVDNGCEKDPSYACT</sequence>
<organism evidence="1 2">
    <name type="scientific">Irpex rosettiformis</name>
    <dbReference type="NCBI Taxonomy" id="378272"/>
    <lineage>
        <taxon>Eukaryota</taxon>
        <taxon>Fungi</taxon>
        <taxon>Dikarya</taxon>
        <taxon>Basidiomycota</taxon>
        <taxon>Agaricomycotina</taxon>
        <taxon>Agaricomycetes</taxon>
        <taxon>Polyporales</taxon>
        <taxon>Irpicaceae</taxon>
        <taxon>Irpex</taxon>
    </lineage>
</organism>
<keyword evidence="2" id="KW-1185">Reference proteome</keyword>
<evidence type="ECO:0000313" key="2">
    <source>
        <dbReference type="Proteomes" id="UP001055072"/>
    </source>
</evidence>